<dbReference type="Proteomes" id="UP000215914">
    <property type="component" value="Chromosome 9"/>
</dbReference>
<keyword evidence="2" id="KW-1185">Reference proteome</keyword>
<dbReference type="EMBL" id="CM007898">
    <property type="protein sequence ID" value="OTG16305.1"/>
    <property type="molecule type" value="Genomic_DNA"/>
</dbReference>
<gene>
    <name evidence="1" type="ORF">HannXRQ_Chr09g0269951</name>
</gene>
<evidence type="ECO:0000313" key="1">
    <source>
        <dbReference type="EMBL" id="OTG16305.1"/>
    </source>
</evidence>
<sequence>MIQFEASYNEITPIDFHFPPPPDAGEQLVATSSYTRPSYLQRSLFNSHFLMFFSKGFSNKGLYFLMNMCEKGRIIWSMDSNVSLNEDVFLRRAMLTQITKKKVVKMSETEYTSIYGRAKHLNVS</sequence>
<organism evidence="1 2">
    <name type="scientific">Helianthus annuus</name>
    <name type="common">Common sunflower</name>
    <dbReference type="NCBI Taxonomy" id="4232"/>
    <lineage>
        <taxon>Eukaryota</taxon>
        <taxon>Viridiplantae</taxon>
        <taxon>Streptophyta</taxon>
        <taxon>Embryophyta</taxon>
        <taxon>Tracheophyta</taxon>
        <taxon>Spermatophyta</taxon>
        <taxon>Magnoliopsida</taxon>
        <taxon>eudicotyledons</taxon>
        <taxon>Gunneridae</taxon>
        <taxon>Pentapetalae</taxon>
        <taxon>asterids</taxon>
        <taxon>campanulids</taxon>
        <taxon>Asterales</taxon>
        <taxon>Asteraceae</taxon>
        <taxon>Asteroideae</taxon>
        <taxon>Heliantheae alliance</taxon>
        <taxon>Heliantheae</taxon>
        <taxon>Helianthus</taxon>
    </lineage>
</organism>
<accession>A0A251TYT8</accession>
<proteinExistence type="predicted"/>
<evidence type="ECO:0000313" key="2">
    <source>
        <dbReference type="Proteomes" id="UP000215914"/>
    </source>
</evidence>
<protein>
    <submittedName>
        <fullName evidence="1">Uncharacterized protein</fullName>
    </submittedName>
</protein>
<name>A0A251TYT8_HELAN</name>
<dbReference type="InParanoid" id="A0A251TYT8"/>
<dbReference type="AlphaFoldDB" id="A0A251TYT8"/>
<reference evidence="2" key="1">
    <citation type="journal article" date="2017" name="Nature">
        <title>The sunflower genome provides insights into oil metabolism, flowering and Asterid evolution.</title>
        <authorList>
            <person name="Badouin H."/>
            <person name="Gouzy J."/>
            <person name="Grassa C.J."/>
            <person name="Murat F."/>
            <person name="Staton S.E."/>
            <person name="Cottret L."/>
            <person name="Lelandais-Briere C."/>
            <person name="Owens G.L."/>
            <person name="Carrere S."/>
            <person name="Mayjonade B."/>
            <person name="Legrand L."/>
            <person name="Gill N."/>
            <person name="Kane N.C."/>
            <person name="Bowers J.E."/>
            <person name="Hubner S."/>
            <person name="Bellec A."/>
            <person name="Berard A."/>
            <person name="Berges H."/>
            <person name="Blanchet N."/>
            <person name="Boniface M.C."/>
            <person name="Brunel D."/>
            <person name="Catrice O."/>
            <person name="Chaidir N."/>
            <person name="Claudel C."/>
            <person name="Donnadieu C."/>
            <person name="Faraut T."/>
            <person name="Fievet G."/>
            <person name="Helmstetter N."/>
            <person name="King M."/>
            <person name="Knapp S.J."/>
            <person name="Lai Z."/>
            <person name="Le Paslier M.C."/>
            <person name="Lippi Y."/>
            <person name="Lorenzon L."/>
            <person name="Mandel J.R."/>
            <person name="Marage G."/>
            <person name="Marchand G."/>
            <person name="Marquand E."/>
            <person name="Bret-Mestries E."/>
            <person name="Morien E."/>
            <person name="Nambeesan S."/>
            <person name="Nguyen T."/>
            <person name="Pegot-Espagnet P."/>
            <person name="Pouilly N."/>
            <person name="Raftis F."/>
            <person name="Sallet E."/>
            <person name="Schiex T."/>
            <person name="Thomas J."/>
            <person name="Vandecasteele C."/>
            <person name="Vares D."/>
            <person name="Vear F."/>
            <person name="Vautrin S."/>
            <person name="Crespi M."/>
            <person name="Mangin B."/>
            <person name="Burke J.M."/>
            <person name="Salse J."/>
            <person name="Munos S."/>
            <person name="Vincourt P."/>
            <person name="Rieseberg L.H."/>
            <person name="Langlade N.B."/>
        </authorList>
    </citation>
    <scope>NUCLEOTIDE SEQUENCE [LARGE SCALE GENOMIC DNA]</scope>
    <source>
        <strain evidence="2">cv. SF193</strain>
    </source>
</reference>